<organism evidence="3 4">
    <name type="scientific">Endozoicomonas euniceicola</name>
    <dbReference type="NCBI Taxonomy" id="1234143"/>
    <lineage>
        <taxon>Bacteria</taxon>
        <taxon>Pseudomonadati</taxon>
        <taxon>Pseudomonadota</taxon>
        <taxon>Gammaproteobacteria</taxon>
        <taxon>Oceanospirillales</taxon>
        <taxon>Endozoicomonadaceae</taxon>
        <taxon>Endozoicomonas</taxon>
    </lineage>
</organism>
<reference evidence="3" key="1">
    <citation type="submission" date="2022-10" db="EMBL/GenBank/DDBJ databases">
        <title>Completed Genome Sequence of two octocoral isolated bacterium, Endozoicomonas euniceicola EF212T and Endozoicomonas gorgoniicola PS125T.</title>
        <authorList>
            <person name="Chiou Y.-J."/>
            <person name="Chen Y.-H."/>
        </authorList>
    </citation>
    <scope>NUCLEOTIDE SEQUENCE</scope>
    <source>
        <strain evidence="3">EF212</strain>
    </source>
</reference>
<gene>
    <name evidence="3" type="ORF">NX720_22685</name>
</gene>
<dbReference type="PANTHER" id="PTHR42901:SF1">
    <property type="entry name" value="ALCOHOL DEHYDROGENASE"/>
    <property type="match status" value="1"/>
</dbReference>
<dbReference type="Proteomes" id="UP001163255">
    <property type="component" value="Chromosome"/>
</dbReference>
<keyword evidence="2" id="KW-0560">Oxidoreductase</keyword>
<accession>A0ABY6GU54</accession>
<comment type="similarity">
    <text evidence="1">Belongs to the short-chain dehydrogenases/reductases (SDR) family.</text>
</comment>
<protein>
    <submittedName>
        <fullName evidence="3">YciK family oxidoreductase</fullName>
    </submittedName>
</protein>
<dbReference type="SUPFAM" id="SSF51735">
    <property type="entry name" value="NAD(P)-binding Rossmann-fold domains"/>
    <property type="match status" value="1"/>
</dbReference>
<evidence type="ECO:0000313" key="4">
    <source>
        <dbReference type="Proteomes" id="UP001163255"/>
    </source>
</evidence>
<dbReference type="Pfam" id="PF00106">
    <property type="entry name" value="adh_short"/>
    <property type="match status" value="1"/>
</dbReference>
<dbReference type="PROSITE" id="PS00061">
    <property type="entry name" value="ADH_SHORT"/>
    <property type="match status" value="1"/>
</dbReference>
<dbReference type="Gene3D" id="3.40.50.720">
    <property type="entry name" value="NAD(P)-binding Rossmann-like Domain"/>
    <property type="match status" value="1"/>
</dbReference>
<dbReference type="PANTHER" id="PTHR42901">
    <property type="entry name" value="ALCOHOL DEHYDROGENASE"/>
    <property type="match status" value="1"/>
</dbReference>
<dbReference type="InterPro" id="IPR020904">
    <property type="entry name" value="Sc_DH/Rdtase_CS"/>
</dbReference>
<sequence length="247" mass="26708">MFNYDAPADLLQNKVILVTGAGSGIGRTAALTYARHGATVILLGRTISKLEAVYDEIENNGWPQAAIYPMNLEGAREQDYASLAATLEREFGHLDGLLNNAGLLGELKPIAQYDAETWHRVMQVNLNAPFLLTRELLPLLRTAEQASVIFTSSTVGHEGRANWGAYSVSKFATEGLMQTLADEEDGISQVRINSLNPGATRTAMRATAFPAEASDASAPPEEIMPLYLYLIGKDSLGVSGKAFHAQR</sequence>
<keyword evidence="4" id="KW-1185">Reference proteome</keyword>
<proteinExistence type="inferred from homology"/>
<dbReference type="RefSeq" id="WP_262597723.1">
    <property type="nucleotide sequence ID" value="NZ_CP103300.1"/>
</dbReference>
<name>A0ABY6GU54_9GAMM</name>
<dbReference type="NCBIfam" id="NF006509">
    <property type="entry name" value="PRK08945.1"/>
    <property type="match status" value="1"/>
</dbReference>
<dbReference type="EMBL" id="CP103300">
    <property type="protein sequence ID" value="UYM15611.1"/>
    <property type="molecule type" value="Genomic_DNA"/>
</dbReference>
<dbReference type="InterPro" id="IPR002347">
    <property type="entry name" value="SDR_fam"/>
</dbReference>
<evidence type="ECO:0000256" key="1">
    <source>
        <dbReference type="ARBA" id="ARBA00006484"/>
    </source>
</evidence>
<dbReference type="PRINTS" id="PR00081">
    <property type="entry name" value="GDHRDH"/>
</dbReference>
<evidence type="ECO:0000256" key="2">
    <source>
        <dbReference type="ARBA" id="ARBA00023002"/>
    </source>
</evidence>
<evidence type="ECO:0000313" key="3">
    <source>
        <dbReference type="EMBL" id="UYM15611.1"/>
    </source>
</evidence>
<dbReference type="InterPro" id="IPR036291">
    <property type="entry name" value="NAD(P)-bd_dom_sf"/>
</dbReference>